<proteinExistence type="predicted"/>
<dbReference type="Proteomes" id="UP000252477">
    <property type="component" value="Chromosome"/>
</dbReference>
<accession>A0A2Z5IQE0</accession>
<organism evidence="1 2">
    <name type="scientific">[Mycoplasma] phocae</name>
    <dbReference type="NCBI Taxonomy" id="142651"/>
    <lineage>
        <taxon>Bacteria</taxon>
        <taxon>Bacillati</taxon>
        <taxon>Mycoplasmatota</taxon>
        <taxon>Mycoplasmoidales</taxon>
        <taxon>Metamycoplasmataceae</taxon>
        <taxon>Metamycoplasma</taxon>
    </lineage>
</organism>
<dbReference type="EMBL" id="CP029295">
    <property type="protein sequence ID" value="AXE61073.1"/>
    <property type="molecule type" value="Genomic_DNA"/>
</dbReference>
<keyword evidence="2" id="KW-1185">Reference proteome</keyword>
<protein>
    <submittedName>
        <fullName evidence="1">Putative microtubule-associated protein</fullName>
    </submittedName>
</protein>
<dbReference type="AlphaFoldDB" id="A0A2Z5IQE0"/>
<evidence type="ECO:0000313" key="1">
    <source>
        <dbReference type="EMBL" id="AXE61073.1"/>
    </source>
</evidence>
<name>A0A2Z5IQE0_9BACT</name>
<reference evidence="1 2" key="1">
    <citation type="submission" date="2018-05" db="EMBL/GenBank/DDBJ databases">
        <title>Annotation of the Mycoplasma phocidae genome.</title>
        <authorList>
            <person name="Brown D.R."/>
            <person name="Kutish G.F."/>
            <person name="Frasca S.Jr."/>
        </authorList>
    </citation>
    <scope>NUCLEOTIDE SEQUENCE [LARGE SCALE GENOMIC DNA]</scope>
    <source>
        <strain evidence="1 2">105</strain>
    </source>
</reference>
<evidence type="ECO:0000313" key="2">
    <source>
        <dbReference type="Proteomes" id="UP000252477"/>
    </source>
</evidence>
<gene>
    <name evidence="1" type="ORF">DA803_03185</name>
</gene>
<sequence length="208" mass="24612">MSIIEQIRSEFSAMDFVELYREVYLKKIPEASPFVKKIVENVLNGVLKPIDLGKEFINKFKEYINSNEKNTEFEDIITKLLLDNPVDGRYYPFIFLLEYTSSSFTNFSNPSENSEYYISLFKKYWDQLISLKNSDFLNYQYLYYLKKSLSNYNNDKANKFYNNRQNVEISLAIEKIIDKAISNKSLLSEMDVQEINTLFKKAEGLIKY</sequence>
<dbReference type="KEGG" id="mpho:DA803_03185"/>